<dbReference type="Proteomes" id="UP000826793">
    <property type="component" value="Unassembled WGS sequence"/>
</dbReference>
<dbReference type="SMART" id="SM00347">
    <property type="entry name" value="HTH_MARR"/>
    <property type="match status" value="1"/>
</dbReference>
<name>A0A9D2MXC5_9FIRM</name>
<dbReference type="InterPro" id="IPR039422">
    <property type="entry name" value="MarR/SlyA-like"/>
</dbReference>
<proteinExistence type="predicted"/>
<accession>A0A9D2MXC5</accession>
<dbReference type="GO" id="GO:0006950">
    <property type="term" value="P:response to stress"/>
    <property type="evidence" value="ECO:0007669"/>
    <property type="project" value="TreeGrafter"/>
</dbReference>
<dbReference type="PANTHER" id="PTHR33164">
    <property type="entry name" value="TRANSCRIPTIONAL REGULATOR, MARR FAMILY"/>
    <property type="match status" value="1"/>
</dbReference>
<protein>
    <submittedName>
        <fullName evidence="2">MarR family transcriptional regulator</fullName>
    </submittedName>
</protein>
<dbReference type="EMBL" id="DWXG01000057">
    <property type="protein sequence ID" value="HJB98425.1"/>
    <property type="molecule type" value="Genomic_DNA"/>
</dbReference>
<dbReference type="InterPro" id="IPR000835">
    <property type="entry name" value="HTH_MarR-typ"/>
</dbReference>
<evidence type="ECO:0000259" key="1">
    <source>
        <dbReference type="PROSITE" id="PS50995"/>
    </source>
</evidence>
<feature type="domain" description="HTH marR-type" evidence="1">
    <location>
        <begin position="11"/>
        <end position="143"/>
    </location>
</feature>
<dbReference type="AlphaFoldDB" id="A0A9D2MXC5"/>
<dbReference type="InterPro" id="IPR036388">
    <property type="entry name" value="WH-like_DNA-bd_sf"/>
</dbReference>
<dbReference type="SUPFAM" id="SSF46785">
    <property type="entry name" value="Winged helix' DNA-binding domain"/>
    <property type="match status" value="1"/>
</dbReference>
<dbReference type="Pfam" id="PF12802">
    <property type="entry name" value="MarR_2"/>
    <property type="match status" value="1"/>
</dbReference>
<evidence type="ECO:0000313" key="2">
    <source>
        <dbReference type="EMBL" id="HJB98425.1"/>
    </source>
</evidence>
<dbReference type="GO" id="GO:0003700">
    <property type="term" value="F:DNA-binding transcription factor activity"/>
    <property type="evidence" value="ECO:0007669"/>
    <property type="project" value="InterPro"/>
</dbReference>
<dbReference type="PANTHER" id="PTHR33164:SF43">
    <property type="entry name" value="HTH-TYPE TRANSCRIPTIONAL REPRESSOR YETL"/>
    <property type="match status" value="1"/>
</dbReference>
<gene>
    <name evidence="2" type="ORF">H9710_07590</name>
</gene>
<reference evidence="2" key="1">
    <citation type="journal article" date="2021" name="PeerJ">
        <title>Extensive microbial diversity within the chicken gut microbiome revealed by metagenomics and culture.</title>
        <authorList>
            <person name="Gilroy R."/>
            <person name="Ravi A."/>
            <person name="Getino M."/>
            <person name="Pursley I."/>
            <person name="Horton D.L."/>
            <person name="Alikhan N.F."/>
            <person name="Baker D."/>
            <person name="Gharbi K."/>
            <person name="Hall N."/>
            <person name="Watson M."/>
            <person name="Adriaenssens E.M."/>
            <person name="Foster-Nyarko E."/>
            <person name="Jarju S."/>
            <person name="Secka A."/>
            <person name="Antonio M."/>
            <person name="Oren A."/>
            <person name="Chaudhuri R.R."/>
            <person name="La Ragione R."/>
            <person name="Hildebrand F."/>
            <person name="Pallen M.J."/>
        </authorList>
    </citation>
    <scope>NUCLEOTIDE SEQUENCE</scope>
    <source>
        <strain evidence="2">CHK185-1770</strain>
    </source>
</reference>
<organism evidence="2 3">
    <name type="scientific">Candidatus Acutalibacter pullicola</name>
    <dbReference type="NCBI Taxonomy" id="2838417"/>
    <lineage>
        <taxon>Bacteria</taxon>
        <taxon>Bacillati</taxon>
        <taxon>Bacillota</taxon>
        <taxon>Clostridia</taxon>
        <taxon>Eubacteriales</taxon>
        <taxon>Acutalibacteraceae</taxon>
        <taxon>Acutalibacter</taxon>
    </lineage>
</organism>
<evidence type="ECO:0000313" key="3">
    <source>
        <dbReference type="Proteomes" id="UP000826793"/>
    </source>
</evidence>
<dbReference type="InterPro" id="IPR036390">
    <property type="entry name" value="WH_DNA-bd_sf"/>
</dbReference>
<comment type="caution">
    <text evidence="2">The sequence shown here is derived from an EMBL/GenBank/DDBJ whole genome shotgun (WGS) entry which is preliminary data.</text>
</comment>
<dbReference type="PROSITE" id="PS50995">
    <property type="entry name" value="HTH_MARR_2"/>
    <property type="match status" value="1"/>
</dbReference>
<sequence>MTSSQRLPDMEESLAQVMMRVRRSVRLALRQAGAQEGLSQNEIEVLLLLYVGRWDTARDISRARGLPRSLVSKSVDQLLKRGYIETRQDPQDRRVARLRLLPPAQAAVERLNQAKGVFFSRLCQGITPEEAAAFRSLVDKMMQNLDGLLPEGEPEG</sequence>
<reference evidence="2" key="2">
    <citation type="submission" date="2021-04" db="EMBL/GenBank/DDBJ databases">
        <authorList>
            <person name="Gilroy R."/>
        </authorList>
    </citation>
    <scope>NUCLEOTIDE SEQUENCE</scope>
    <source>
        <strain evidence="2">CHK185-1770</strain>
    </source>
</reference>
<dbReference type="Gene3D" id="1.10.10.10">
    <property type="entry name" value="Winged helix-like DNA-binding domain superfamily/Winged helix DNA-binding domain"/>
    <property type="match status" value="1"/>
</dbReference>
<dbReference type="PRINTS" id="PR00598">
    <property type="entry name" value="HTHMARR"/>
</dbReference>